<comment type="subcellular location">
    <subcellularLocation>
        <location evidence="2">Nucleus</location>
    </subcellularLocation>
</comment>
<dbReference type="PANTHER" id="PTHR15502:SF7">
    <property type="entry name" value="CALCINEURIN-BINDING PROTEIN CABIN-1"/>
    <property type="match status" value="1"/>
</dbReference>
<proteinExistence type="inferred from homology"/>
<dbReference type="GO" id="GO:0000417">
    <property type="term" value="C:HIR complex"/>
    <property type="evidence" value="ECO:0007669"/>
    <property type="project" value="TreeGrafter"/>
</dbReference>
<evidence type="ECO:0000256" key="2">
    <source>
        <dbReference type="ARBA" id="ARBA00004123"/>
    </source>
</evidence>
<organism evidence="7 8">
    <name type="scientific">Ophiobolus disseminans</name>
    <dbReference type="NCBI Taxonomy" id="1469910"/>
    <lineage>
        <taxon>Eukaryota</taxon>
        <taxon>Fungi</taxon>
        <taxon>Dikarya</taxon>
        <taxon>Ascomycota</taxon>
        <taxon>Pezizomycotina</taxon>
        <taxon>Dothideomycetes</taxon>
        <taxon>Pleosporomycetidae</taxon>
        <taxon>Pleosporales</taxon>
        <taxon>Pleosporineae</taxon>
        <taxon>Phaeosphaeriaceae</taxon>
        <taxon>Ophiobolus</taxon>
    </lineage>
</organism>
<feature type="compositionally biased region" description="Polar residues" evidence="6">
    <location>
        <begin position="1844"/>
        <end position="1861"/>
    </location>
</feature>
<sequence length="1998" mass="224439">MSKVSAWRQINVEVEPEAEDEVDDTQEIQIEEALKLYQTALKYHSEGPESFEKTAAAYRDLFASEIFKYDESLSEFQRHEAFGENLVFDSILEDDFDTGPAQTTGAAESAPNTLPQILHLSYKNHGQFVLESMQHWISQHGEIPQLEGWNNIRGALNYFAEALDKEDTDLDLWLRAASVSAMLGSKRLTRYCLEAVLDGNDELWENLLRLPGLEEGFAGHQLRELVERLEDNVSLMQTPLSSMKRKKLSDVIKKRLNPYPFAPLPADVANANVRPTLSRQPERISLNPPKWDWAGVGEIILQQHMAESRGMTDNIIPGSSINFNIPPDGVTPERTESEPAPAEIASISPPESTTLEKEEERGVVVIASGGATMEDRVGDIEANNEAAVSATAQHTAAIPSRKRSTDSAGLPETADGARSRSKRIRARDTITEPSAGGDRVAQEANRQLDEQLEPYNHADQCLYEIVKDIYSRLGVDDIKEPNQLRNLLASLPPSPAADPFDKAACDMFLALQSGNGKAAQVLLSNESFDLVGVTREAGLNAFLGYAKSSIGQACTKPALASQKLASFARSINGDWLSTKEVAFAWVEALLSRTTFPSSDEEAQPAAQSSYIQFRWPEDLKRNIVQVIVHIDEHIYERMLDRVAELNARILVARTQSRMYEFSDFDASQVEIVQTLFELHLDIYSLIKHPHSQVDITTQTLQSDRLERWSALAREAIQLRSDPDLDSGMDALGIRHIWASVFQMSVSDQVPPEHVISSLGQLKGLLESLGDRTIQVQNNAIMPEMCVAAVERELVRISMKDFFLKVFDHDEKDPVTVIESLEPILEDADKNTPPTPLPGAGSDDTKGTTASPVKLADGVNDQIEMHVGPPSPVVEMRKFLDAANVNVRVSLWHRLREAYETIDYPPKVLSCYLRIIETFVADFKSTNFQELSVTERQVKLLTRFRVVDDLITKTLQIIKDDKSAFDCLSYEHVQSSMSAIAQLLQILSAADMFRDLIRIGRTAMPRIESLPNQAFVNMSTKLDDMHMRLWMVQYHLLREGLSQNKDNFPTPSEDLFEFLRHVHHAAGVRHFCHLSNRQFLRLAKDELLRLDDIIDAQSRDTEFCQVLHDLYALKLFVEPLECQDFLSTPDILDKKTAFSILPFVMSQARKVDLKDLPKTELRATIDKVHASLGRPKQHKDLSFNHKLITTWFKSPVNPVSLFNCLKGVGSLSTKHIPADEAVAASMGWYYLMGSISLSKFRSQKRLTQGPTEDLSYAQAFFLQDLEYSVERWETWYRLAQVNDLQLEEAVSWNADKLNSNSVELINFQRSAVNCYTMAVSCAIRDADAQSAKEVAQMYTEFGNRIYASSRDPFSMEAFHFRDSEKRYFNIPDTSVTLKGDLFTPLYLYTTWKVASTLFKRAIQGNTDKWWNYFMLGKCGWKMWTANDDESRYNASIGVPPRRRDGPTWEDVINTFISAIETLPSKKGRNGEPVLEPHYKLVAIVHKLFQRGAIDHVKGCEVLSHTSYSQNINGPENPDDWERYIIAVLKALRSADKSAWHHRIIARAAHIIYDEGKEMMMAHGAKHELTQSMFTKTMAVQVWKPENERPGRHFVYTTRYTKFFVDLLDITRDKANFEMLAKRVRKKTADFYEHSKLWHDLCLRYLRMLRKTGRVPEGQEDSAFKSVNHDEFTILAMRLEVWCQNPLTQNHVLDVLRDAIELKRLNNGLMKSTLIDDLIGDTYALLYTTIGPTLPPLPSEQQQPTPSAAPAIVQHTPGALPISSLMQVQVDGAGDPNNNTPFATYHPNQLLPQTYQPPQPEVPAKSRAKAVGRREIGRRADSCVQKPVTTTVTQSTSTAMPIRSPPTLNATISSFPTRTSSPDKSVPQDPSAANPSENTHTPFDKSGTATATASISNENEHELELENEDPEPEPSAPASVHDDADDESELSELDEEAVEEIEQDIRRSVSKPMFPNLAAKKLDTEDTIHVRVPGAAADEGDRIVVDNEATGAGAGAGVKK</sequence>
<dbReference type="EMBL" id="MU006222">
    <property type="protein sequence ID" value="KAF2828591.1"/>
    <property type="molecule type" value="Genomic_DNA"/>
</dbReference>
<dbReference type="PANTHER" id="PTHR15502">
    <property type="entry name" value="CALCINEURIN-BINDING PROTEIN CABIN 1-RELATED"/>
    <property type="match status" value="1"/>
</dbReference>
<accession>A0A6A7A5L3</accession>
<evidence type="ECO:0000313" key="8">
    <source>
        <dbReference type="Proteomes" id="UP000799424"/>
    </source>
</evidence>
<evidence type="ECO:0000256" key="5">
    <source>
        <dbReference type="ARBA" id="ARBA00023242"/>
    </source>
</evidence>
<evidence type="ECO:0000313" key="7">
    <source>
        <dbReference type="EMBL" id="KAF2828591.1"/>
    </source>
</evidence>
<evidence type="ECO:0000256" key="6">
    <source>
        <dbReference type="SAM" id="MobiDB-lite"/>
    </source>
</evidence>
<feature type="region of interest" description="Disordered" evidence="6">
    <location>
        <begin position="823"/>
        <end position="849"/>
    </location>
</feature>
<evidence type="ECO:0000256" key="3">
    <source>
        <dbReference type="ARBA" id="ARBA00007335"/>
    </source>
</evidence>
<feature type="compositionally biased region" description="Low complexity" evidence="6">
    <location>
        <begin position="1826"/>
        <end position="1836"/>
    </location>
</feature>
<feature type="compositionally biased region" description="Polar residues" evidence="6">
    <location>
        <begin position="1869"/>
        <end position="1894"/>
    </location>
</feature>
<comment type="similarity">
    <text evidence="3">Belongs to the HIR3 family.</text>
</comment>
<gene>
    <name evidence="7" type="ORF">CC86DRAFT_319525</name>
</gene>
<feature type="compositionally biased region" description="Acidic residues" evidence="6">
    <location>
        <begin position="1921"/>
        <end position="1940"/>
    </location>
</feature>
<dbReference type="GO" id="GO:0005634">
    <property type="term" value="C:nucleus"/>
    <property type="evidence" value="ECO:0007669"/>
    <property type="project" value="UniProtKB-SubCell"/>
</dbReference>
<feature type="region of interest" description="Disordered" evidence="6">
    <location>
        <begin position="392"/>
        <end position="441"/>
    </location>
</feature>
<dbReference type="GO" id="GO:0006325">
    <property type="term" value="P:chromatin organization"/>
    <property type="evidence" value="ECO:0007669"/>
    <property type="project" value="InterPro"/>
</dbReference>
<evidence type="ECO:0000256" key="1">
    <source>
        <dbReference type="ARBA" id="ARBA00002687"/>
    </source>
</evidence>
<feature type="region of interest" description="Disordered" evidence="6">
    <location>
        <begin position="1792"/>
        <end position="1951"/>
    </location>
</feature>
<keyword evidence="5" id="KW-0539">Nucleus</keyword>
<comment type="function">
    <text evidence="1">Has a role in a nucleosome assembly pathway that is required for the integrity of heterochromatin and proper chromosome segregation.</text>
</comment>
<protein>
    <recommendedName>
        <fullName evidence="4">Histone transcription regulator 3 homolog</fullName>
    </recommendedName>
</protein>
<feature type="region of interest" description="Disordered" evidence="6">
    <location>
        <begin position="330"/>
        <end position="358"/>
    </location>
</feature>
<reference evidence="7" key="1">
    <citation type="journal article" date="2020" name="Stud. Mycol.">
        <title>101 Dothideomycetes genomes: a test case for predicting lifestyles and emergence of pathogens.</title>
        <authorList>
            <person name="Haridas S."/>
            <person name="Albert R."/>
            <person name="Binder M."/>
            <person name="Bloem J."/>
            <person name="Labutti K."/>
            <person name="Salamov A."/>
            <person name="Andreopoulos B."/>
            <person name="Baker S."/>
            <person name="Barry K."/>
            <person name="Bills G."/>
            <person name="Bluhm B."/>
            <person name="Cannon C."/>
            <person name="Castanera R."/>
            <person name="Culley D."/>
            <person name="Daum C."/>
            <person name="Ezra D."/>
            <person name="Gonzalez J."/>
            <person name="Henrissat B."/>
            <person name="Kuo A."/>
            <person name="Liang C."/>
            <person name="Lipzen A."/>
            <person name="Lutzoni F."/>
            <person name="Magnuson J."/>
            <person name="Mondo S."/>
            <person name="Nolan M."/>
            <person name="Ohm R."/>
            <person name="Pangilinan J."/>
            <person name="Park H.-J."/>
            <person name="Ramirez L."/>
            <person name="Alfaro M."/>
            <person name="Sun H."/>
            <person name="Tritt A."/>
            <person name="Yoshinaga Y."/>
            <person name="Zwiers L.-H."/>
            <person name="Turgeon B."/>
            <person name="Goodwin S."/>
            <person name="Spatafora J."/>
            <person name="Crous P."/>
            <person name="Grigoriev I."/>
        </authorList>
    </citation>
    <scope>NUCLEOTIDE SEQUENCE</scope>
    <source>
        <strain evidence="7">CBS 113818</strain>
    </source>
</reference>
<name>A0A6A7A5L3_9PLEO</name>
<dbReference type="Proteomes" id="UP000799424">
    <property type="component" value="Unassembled WGS sequence"/>
</dbReference>
<dbReference type="InterPro" id="IPR033053">
    <property type="entry name" value="Hir3/CABIN1"/>
</dbReference>
<feature type="compositionally biased region" description="Basic and acidic residues" evidence="6">
    <location>
        <begin position="1810"/>
        <end position="1819"/>
    </location>
</feature>
<evidence type="ECO:0000256" key="4">
    <source>
        <dbReference type="ARBA" id="ARBA00014848"/>
    </source>
</evidence>
<dbReference type="OrthoDB" id="77564at2759"/>
<feature type="compositionally biased region" description="Low complexity" evidence="6">
    <location>
        <begin position="338"/>
        <end position="352"/>
    </location>
</feature>
<keyword evidence="8" id="KW-1185">Reference proteome</keyword>
<dbReference type="GO" id="GO:0031491">
    <property type="term" value="F:nucleosome binding"/>
    <property type="evidence" value="ECO:0007669"/>
    <property type="project" value="TreeGrafter"/>
</dbReference>